<dbReference type="GO" id="GO:0008654">
    <property type="term" value="P:phospholipid biosynthetic process"/>
    <property type="evidence" value="ECO:0007669"/>
    <property type="project" value="UniProtKB-KW"/>
</dbReference>
<keyword evidence="11" id="KW-0594">Phospholipid biosynthesis</keyword>
<dbReference type="GO" id="GO:0005886">
    <property type="term" value="C:plasma membrane"/>
    <property type="evidence" value="ECO:0007669"/>
    <property type="project" value="TreeGrafter"/>
</dbReference>
<dbReference type="GO" id="GO:0046872">
    <property type="term" value="F:metal ion binding"/>
    <property type="evidence" value="ECO:0007669"/>
    <property type="project" value="UniProtKB-KW"/>
</dbReference>
<comment type="similarity">
    <text evidence="2">Belongs to the diacylglycerol/lipid kinase family.</text>
</comment>
<evidence type="ECO:0000256" key="2">
    <source>
        <dbReference type="ARBA" id="ARBA00005983"/>
    </source>
</evidence>
<dbReference type="InterPro" id="IPR016064">
    <property type="entry name" value="NAD/diacylglycerol_kinase_sf"/>
</dbReference>
<evidence type="ECO:0000256" key="7">
    <source>
        <dbReference type="ARBA" id="ARBA00022777"/>
    </source>
</evidence>
<evidence type="ECO:0000256" key="4">
    <source>
        <dbReference type="ARBA" id="ARBA00022679"/>
    </source>
</evidence>
<evidence type="ECO:0000256" key="5">
    <source>
        <dbReference type="ARBA" id="ARBA00022723"/>
    </source>
</evidence>
<evidence type="ECO:0000256" key="8">
    <source>
        <dbReference type="ARBA" id="ARBA00022840"/>
    </source>
</evidence>
<keyword evidence="9" id="KW-0460">Magnesium</keyword>
<proteinExistence type="inferred from homology"/>
<evidence type="ECO:0000256" key="9">
    <source>
        <dbReference type="ARBA" id="ARBA00022842"/>
    </source>
</evidence>
<dbReference type="InterPro" id="IPR050187">
    <property type="entry name" value="Lipid_Phosphate_FormReg"/>
</dbReference>
<keyword evidence="5" id="KW-0479">Metal-binding</keyword>
<protein>
    <submittedName>
        <fullName evidence="14">Diacylglycerol kinase (ATP)</fullName>
        <ecNumber evidence="14">2.7.1.107</ecNumber>
    </submittedName>
</protein>
<accession>A0A841C6E8</accession>
<dbReference type="NCBIfam" id="NF009603">
    <property type="entry name" value="PRK13055.1"/>
    <property type="match status" value="1"/>
</dbReference>
<dbReference type="Pfam" id="PF00781">
    <property type="entry name" value="DAGK_cat"/>
    <property type="match status" value="1"/>
</dbReference>
<name>A0A841C6E8_9LACT</name>
<keyword evidence="4 14" id="KW-0808">Transferase</keyword>
<reference evidence="14 15" key="1">
    <citation type="submission" date="2020-08" db="EMBL/GenBank/DDBJ databases">
        <title>Genomic Encyclopedia of Type Strains, Phase IV (KMG-IV): sequencing the most valuable type-strain genomes for metagenomic binning, comparative biology and taxonomic classification.</title>
        <authorList>
            <person name="Goeker M."/>
        </authorList>
    </citation>
    <scope>NUCLEOTIDE SEQUENCE [LARGE SCALE GENOMIC DNA]</scope>
    <source>
        <strain evidence="14 15">DSM 14925</strain>
    </source>
</reference>
<dbReference type="GO" id="GO:0005524">
    <property type="term" value="F:ATP binding"/>
    <property type="evidence" value="ECO:0007669"/>
    <property type="project" value="UniProtKB-KW"/>
</dbReference>
<dbReference type="EMBL" id="JACHHV010000013">
    <property type="protein sequence ID" value="MBB5888035.1"/>
    <property type="molecule type" value="Genomic_DNA"/>
</dbReference>
<evidence type="ECO:0000256" key="6">
    <source>
        <dbReference type="ARBA" id="ARBA00022741"/>
    </source>
</evidence>
<comment type="caution">
    <text evidence="14">The sequence shown here is derived from an EMBL/GenBank/DDBJ whole genome shotgun (WGS) entry which is preliminary data.</text>
</comment>
<dbReference type="Gene3D" id="2.60.200.40">
    <property type="match status" value="1"/>
</dbReference>
<dbReference type="InterPro" id="IPR017438">
    <property type="entry name" value="ATP-NAD_kinase_N"/>
</dbReference>
<dbReference type="RefSeq" id="WP_183539717.1">
    <property type="nucleotide sequence ID" value="NZ_JACHHV010000013.1"/>
</dbReference>
<feature type="domain" description="DAGKc" evidence="13">
    <location>
        <begin position="1"/>
        <end position="134"/>
    </location>
</feature>
<dbReference type="SMART" id="SM00046">
    <property type="entry name" value="DAGKc"/>
    <property type="match status" value="1"/>
</dbReference>
<keyword evidence="15" id="KW-1185">Reference proteome</keyword>
<dbReference type="InterPro" id="IPR005218">
    <property type="entry name" value="Diacylglycerol/lipid_kinase"/>
</dbReference>
<evidence type="ECO:0000313" key="15">
    <source>
        <dbReference type="Proteomes" id="UP000562464"/>
    </source>
</evidence>
<dbReference type="PROSITE" id="PS50146">
    <property type="entry name" value="DAGK"/>
    <property type="match status" value="1"/>
</dbReference>
<comment type="cofactor">
    <cofactor evidence="1">
        <name>Mg(2+)</name>
        <dbReference type="ChEBI" id="CHEBI:18420"/>
    </cofactor>
</comment>
<dbReference type="EC" id="2.7.1.107" evidence="14"/>
<evidence type="ECO:0000256" key="11">
    <source>
        <dbReference type="ARBA" id="ARBA00023209"/>
    </source>
</evidence>
<dbReference type="InterPro" id="IPR001206">
    <property type="entry name" value="Diacylglycerol_kinase_cat_dom"/>
</dbReference>
<dbReference type="Gene3D" id="3.40.50.10330">
    <property type="entry name" value="Probable inorganic polyphosphate/atp-NAD kinase, domain 1"/>
    <property type="match status" value="1"/>
</dbReference>
<dbReference type="AlphaFoldDB" id="A0A841C6E8"/>
<keyword evidence="6" id="KW-0547">Nucleotide-binding</keyword>
<dbReference type="PANTHER" id="PTHR12358">
    <property type="entry name" value="SPHINGOSINE KINASE"/>
    <property type="match status" value="1"/>
</dbReference>
<sequence>MKARLIYNPTSGQELIKKSIADILNELESYGYETSAFATTAEKDSARNEAERASKADYDLIVAAGGDGTLNEVVNGMMTVYRSKRPKFALIPAGTTNDFARALKIPSNKPLEAIKIVGKKQTLGIDVGKKDDQTHFINIAAAGALTELTFSVPSQLKTTFGYLAYIQKGAELLPRVKKHLVRITYDGNVIEEEISMFFCGLTNSVGGFENIAPDAQINDGLFTLILVKTDNFFELIALLAIVASGSGNHVNDVNVTYLKATNVKVEPLTDDKWMLNLDGEYGGEAPVEFVNLKGAIETFVNLDRVPDGKYIEEETLRDREIEEMAKKFIEHAAAIKPESLNELNEEK</sequence>
<evidence type="ECO:0000256" key="3">
    <source>
        <dbReference type="ARBA" id="ARBA00022516"/>
    </source>
</evidence>
<dbReference type="Proteomes" id="UP000562464">
    <property type="component" value="Unassembled WGS sequence"/>
</dbReference>
<evidence type="ECO:0000256" key="10">
    <source>
        <dbReference type="ARBA" id="ARBA00023098"/>
    </source>
</evidence>
<keyword evidence="8" id="KW-0067">ATP-binding</keyword>
<dbReference type="GO" id="GO:0004143">
    <property type="term" value="F:ATP-dependent diacylglycerol kinase activity"/>
    <property type="evidence" value="ECO:0007669"/>
    <property type="project" value="UniProtKB-EC"/>
</dbReference>
<dbReference type="NCBIfam" id="TIGR00147">
    <property type="entry name" value="YegS/Rv2252/BmrU family lipid kinase"/>
    <property type="match status" value="1"/>
</dbReference>
<dbReference type="InterPro" id="IPR045540">
    <property type="entry name" value="YegS/DAGK_C"/>
</dbReference>
<organism evidence="14 15">
    <name type="scientific">Lactovum miscens</name>
    <dbReference type="NCBI Taxonomy" id="190387"/>
    <lineage>
        <taxon>Bacteria</taxon>
        <taxon>Bacillati</taxon>
        <taxon>Bacillota</taxon>
        <taxon>Bacilli</taxon>
        <taxon>Lactobacillales</taxon>
        <taxon>Streptococcaceae</taxon>
        <taxon>Lactovum</taxon>
    </lineage>
</organism>
<dbReference type="Pfam" id="PF19279">
    <property type="entry name" value="YegS_C"/>
    <property type="match status" value="1"/>
</dbReference>
<evidence type="ECO:0000256" key="1">
    <source>
        <dbReference type="ARBA" id="ARBA00001946"/>
    </source>
</evidence>
<evidence type="ECO:0000259" key="13">
    <source>
        <dbReference type="PROSITE" id="PS50146"/>
    </source>
</evidence>
<keyword evidence="12" id="KW-1208">Phospholipid metabolism</keyword>
<keyword evidence="7 14" id="KW-0418">Kinase</keyword>
<evidence type="ECO:0000256" key="12">
    <source>
        <dbReference type="ARBA" id="ARBA00023264"/>
    </source>
</evidence>
<keyword evidence="10" id="KW-0443">Lipid metabolism</keyword>
<dbReference type="SUPFAM" id="SSF111331">
    <property type="entry name" value="NAD kinase/diacylglycerol kinase-like"/>
    <property type="match status" value="1"/>
</dbReference>
<keyword evidence="3" id="KW-0444">Lipid biosynthesis</keyword>
<dbReference type="PANTHER" id="PTHR12358:SF106">
    <property type="entry name" value="LIPID KINASE YEGS"/>
    <property type="match status" value="1"/>
</dbReference>
<gene>
    <name evidence="14" type="ORF">HNQ37_000925</name>
</gene>
<evidence type="ECO:0000313" key="14">
    <source>
        <dbReference type="EMBL" id="MBB5888035.1"/>
    </source>
</evidence>